<dbReference type="Proteomes" id="UP001055439">
    <property type="component" value="Chromosome 8"/>
</dbReference>
<dbReference type="EMBL" id="CP097510">
    <property type="protein sequence ID" value="URE30451.1"/>
    <property type="molecule type" value="Genomic_DNA"/>
</dbReference>
<dbReference type="AlphaFoldDB" id="A0A9E7HBY7"/>
<sequence length="88" mass="10210">MALKWWVRVTRLPGSGLIIAVEMDVDYLMLESGGVLSCRRCCWNDALDGSETSEKCYPDTVQERRWRERFDQPARIIVSLVNMSLRDD</sequence>
<proteinExistence type="predicted"/>
<keyword evidence="2" id="KW-1185">Reference proteome</keyword>
<reference evidence="1" key="1">
    <citation type="submission" date="2022-05" db="EMBL/GenBank/DDBJ databases">
        <title>The Musa troglodytarum L. genome provides insights into the mechanism of non-climacteric behaviour and enrichment of carotenoids.</title>
        <authorList>
            <person name="Wang J."/>
        </authorList>
    </citation>
    <scope>NUCLEOTIDE SEQUENCE</scope>
    <source>
        <tissue evidence="1">Leaf</tissue>
    </source>
</reference>
<evidence type="ECO:0000313" key="1">
    <source>
        <dbReference type="EMBL" id="URE30451.1"/>
    </source>
</evidence>
<gene>
    <name evidence="1" type="ORF">MUK42_35147</name>
</gene>
<organism evidence="1 2">
    <name type="scientific">Musa troglodytarum</name>
    <name type="common">fe'i banana</name>
    <dbReference type="NCBI Taxonomy" id="320322"/>
    <lineage>
        <taxon>Eukaryota</taxon>
        <taxon>Viridiplantae</taxon>
        <taxon>Streptophyta</taxon>
        <taxon>Embryophyta</taxon>
        <taxon>Tracheophyta</taxon>
        <taxon>Spermatophyta</taxon>
        <taxon>Magnoliopsida</taxon>
        <taxon>Liliopsida</taxon>
        <taxon>Zingiberales</taxon>
        <taxon>Musaceae</taxon>
        <taxon>Musa</taxon>
    </lineage>
</organism>
<accession>A0A9E7HBY7</accession>
<protein>
    <submittedName>
        <fullName evidence="1">Uncharacterized protein</fullName>
    </submittedName>
</protein>
<evidence type="ECO:0000313" key="2">
    <source>
        <dbReference type="Proteomes" id="UP001055439"/>
    </source>
</evidence>
<name>A0A9E7HBY7_9LILI</name>